<dbReference type="Pfam" id="PF13966">
    <property type="entry name" value="zf-RVT"/>
    <property type="match status" value="1"/>
</dbReference>
<protein>
    <recommendedName>
        <fullName evidence="1">Reverse transcriptase zinc-binding domain-containing protein</fullName>
    </recommendedName>
</protein>
<dbReference type="InterPro" id="IPR026960">
    <property type="entry name" value="RVT-Znf"/>
</dbReference>
<sequence length="232" mass="26931">MQSWSMASSSPQDRKTNSPFEFFLQLFRLTQEEDYYEWEIDGTTRKKYSTGEVYNKLKGPGVDVPWGNIVWNKGGIPKHNFLTWLFVLNRCPTRDRILGWGLPTASDCLLCNTMPESRDHLFFDCSHSWSVWSVVASRCGLIAERMWVRSLVQLQMLSGRKEKKRLTVLAWQGTIHALWTERNARLHRNSFGSTDSLLAQIDLTIRNRIASYRQVNQTLASSMLQLWFMTAS</sequence>
<evidence type="ECO:0000259" key="1">
    <source>
        <dbReference type="Pfam" id="PF13966"/>
    </source>
</evidence>
<dbReference type="Proteomes" id="UP001558713">
    <property type="component" value="Unassembled WGS sequence"/>
</dbReference>
<accession>A0ABD1BU80</accession>
<organism evidence="2 3">
    <name type="scientific">Cardamine amara subsp. amara</name>
    <dbReference type="NCBI Taxonomy" id="228776"/>
    <lineage>
        <taxon>Eukaryota</taxon>
        <taxon>Viridiplantae</taxon>
        <taxon>Streptophyta</taxon>
        <taxon>Embryophyta</taxon>
        <taxon>Tracheophyta</taxon>
        <taxon>Spermatophyta</taxon>
        <taxon>Magnoliopsida</taxon>
        <taxon>eudicotyledons</taxon>
        <taxon>Gunneridae</taxon>
        <taxon>Pentapetalae</taxon>
        <taxon>rosids</taxon>
        <taxon>malvids</taxon>
        <taxon>Brassicales</taxon>
        <taxon>Brassicaceae</taxon>
        <taxon>Cardamineae</taxon>
        <taxon>Cardamine</taxon>
    </lineage>
</organism>
<feature type="domain" description="Reverse transcriptase zinc-binding" evidence="1">
    <location>
        <begin position="48"/>
        <end position="132"/>
    </location>
</feature>
<evidence type="ECO:0000313" key="2">
    <source>
        <dbReference type="EMBL" id="KAL1220760.1"/>
    </source>
</evidence>
<dbReference type="PANTHER" id="PTHR33116">
    <property type="entry name" value="REVERSE TRANSCRIPTASE ZINC-BINDING DOMAIN-CONTAINING PROTEIN-RELATED-RELATED"/>
    <property type="match status" value="1"/>
</dbReference>
<dbReference type="AlphaFoldDB" id="A0ABD1BU80"/>
<comment type="caution">
    <text evidence="2">The sequence shown here is derived from an EMBL/GenBank/DDBJ whole genome shotgun (WGS) entry which is preliminary data.</text>
</comment>
<name>A0ABD1BU80_CARAN</name>
<reference evidence="2 3" key="1">
    <citation type="submission" date="2024-04" db="EMBL/GenBank/DDBJ databases">
        <title>Genome assembly C_amara_ONT_v2.</title>
        <authorList>
            <person name="Yant L."/>
            <person name="Moore C."/>
            <person name="Slenker M."/>
        </authorList>
    </citation>
    <scope>NUCLEOTIDE SEQUENCE [LARGE SCALE GENOMIC DNA]</scope>
    <source>
        <tissue evidence="2">Leaf</tissue>
    </source>
</reference>
<evidence type="ECO:0000313" key="3">
    <source>
        <dbReference type="Proteomes" id="UP001558713"/>
    </source>
</evidence>
<dbReference type="EMBL" id="JBANAX010000147">
    <property type="protein sequence ID" value="KAL1220760.1"/>
    <property type="molecule type" value="Genomic_DNA"/>
</dbReference>
<proteinExistence type="predicted"/>
<dbReference type="PANTHER" id="PTHR33116:SF84">
    <property type="entry name" value="RNA-DIRECTED DNA POLYMERASE"/>
    <property type="match status" value="1"/>
</dbReference>
<keyword evidence="3" id="KW-1185">Reference proteome</keyword>
<gene>
    <name evidence="2" type="ORF">V5N11_009240</name>
</gene>